<gene>
    <name evidence="1" type="ORF">MgSA37_01559</name>
</gene>
<dbReference type="EMBL" id="AP017313">
    <property type="protein sequence ID" value="BAU53392.1"/>
    <property type="molecule type" value="Genomic_DNA"/>
</dbReference>
<protein>
    <submittedName>
        <fullName evidence="1">Uncharacterized protein</fullName>
    </submittedName>
</protein>
<evidence type="ECO:0000313" key="2">
    <source>
        <dbReference type="Proteomes" id="UP000218263"/>
    </source>
</evidence>
<dbReference type="KEGG" id="mgot:MgSA37_01559"/>
<reference evidence="1 2" key="1">
    <citation type="submission" date="2015-12" db="EMBL/GenBank/DDBJ databases">
        <title>Genome sequence of Mucilaginibacter gotjawali.</title>
        <authorList>
            <person name="Lee J.S."/>
            <person name="Lee K.C."/>
            <person name="Kim K.K."/>
            <person name="Lee B.W."/>
        </authorList>
    </citation>
    <scope>NUCLEOTIDE SEQUENCE [LARGE SCALE GENOMIC DNA]</scope>
    <source>
        <strain evidence="1 2">SA3-7</strain>
    </source>
</reference>
<dbReference type="AlphaFoldDB" id="A0A0X8X044"/>
<proteinExistence type="predicted"/>
<evidence type="ECO:0000313" key="1">
    <source>
        <dbReference type="EMBL" id="BAU53392.1"/>
    </source>
</evidence>
<dbReference type="Proteomes" id="UP000218263">
    <property type="component" value="Chromosome"/>
</dbReference>
<name>A0A0X8X044_9SPHI</name>
<accession>A0A0X8X044</accession>
<sequence length="68" mass="8169">MVLKSKILLFDEKMLFFLDKLMIYTRRFSWFISMSIVLINLFKYKVTPFKASGLYLIAIICIIWQIIV</sequence>
<keyword evidence="2" id="KW-1185">Reference proteome</keyword>
<organism evidence="1 2">
    <name type="scientific">Mucilaginibacter gotjawali</name>
    <dbReference type="NCBI Taxonomy" id="1550579"/>
    <lineage>
        <taxon>Bacteria</taxon>
        <taxon>Pseudomonadati</taxon>
        <taxon>Bacteroidota</taxon>
        <taxon>Sphingobacteriia</taxon>
        <taxon>Sphingobacteriales</taxon>
        <taxon>Sphingobacteriaceae</taxon>
        <taxon>Mucilaginibacter</taxon>
    </lineage>
</organism>